<dbReference type="RefSeq" id="WP_110984109.1">
    <property type="nucleotide sequence ID" value="NZ_CAWNWM010000001.1"/>
</dbReference>
<evidence type="ECO:0000313" key="3">
    <source>
        <dbReference type="Proteomes" id="UP000248857"/>
    </source>
</evidence>
<dbReference type="GO" id="GO:0016758">
    <property type="term" value="F:hexosyltransferase activity"/>
    <property type="evidence" value="ECO:0007669"/>
    <property type="project" value="InterPro"/>
</dbReference>
<dbReference type="SUPFAM" id="SSF53756">
    <property type="entry name" value="UDP-Glycosyltransferase/glycogen phosphorylase"/>
    <property type="match status" value="1"/>
</dbReference>
<dbReference type="InterPro" id="IPR007235">
    <property type="entry name" value="Glyco_trans_28_C"/>
</dbReference>
<name>A0A2W1JPC4_9CYAN</name>
<keyword evidence="3" id="KW-1185">Reference proteome</keyword>
<dbReference type="Proteomes" id="UP000248857">
    <property type="component" value="Unassembled WGS sequence"/>
</dbReference>
<reference evidence="2 3" key="1">
    <citation type="journal article" date="2018" name="Sci. Rep.">
        <title>A novel species of the marine cyanobacterium Acaryochloris with a unique pigment content and lifestyle.</title>
        <authorList>
            <person name="Partensky F."/>
            <person name="Six C."/>
            <person name="Ratin M."/>
            <person name="Garczarek L."/>
            <person name="Vaulot D."/>
            <person name="Probert I."/>
            <person name="Calteau A."/>
            <person name="Gourvil P."/>
            <person name="Marie D."/>
            <person name="Grebert T."/>
            <person name="Bouchier C."/>
            <person name="Le Panse S."/>
            <person name="Gachenot M."/>
            <person name="Rodriguez F."/>
            <person name="Garrido J.L."/>
        </authorList>
    </citation>
    <scope>NUCLEOTIDE SEQUENCE [LARGE SCALE GENOMIC DNA]</scope>
    <source>
        <strain evidence="2 3">RCC1774</strain>
    </source>
</reference>
<gene>
    <name evidence="2" type="ORF">C1752_00118</name>
</gene>
<dbReference type="Gene3D" id="3.40.50.2000">
    <property type="entry name" value="Glycogen Phosphorylase B"/>
    <property type="match status" value="1"/>
</dbReference>
<accession>A0A2W1JPC4</accession>
<sequence>MTTWLIYALGGGWGHLNRAIALGCRAAQQHRVRILTNSPYASWVQEQLQANVLPVPASHLELQVLSAQVEPAETSHQVQEQILNAEFDCLIVDTFPRGLGGELVTCLPMLEIPKVLIHRVLNPDYVVAKDLVPWVAQQYDLVLVPGEKEDTCFADLPQAVITEPWVMLSHPELDPINTPQPLVIISAAGNPDELNFWGELTAKIQAAFPQVTVRCLAFQQPHNCPEECWVQHWPGMTVLQQADVIVGGAGYNTIFEAVALGIPLISLPCDRRYDDQKQRAIQWSHPVSNAEDAIATLSVLLQAPRHQNRSSRYVNGADTAVPLIAGLPAPLDG</sequence>
<dbReference type="AlphaFoldDB" id="A0A2W1JPC4"/>
<organism evidence="2 3">
    <name type="scientific">Acaryochloris thomasi RCC1774</name>
    <dbReference type="NCBI Taxonomy" id="1764569"/>
    <lineage>
        <taxon>Bacteria</taxon>
        <taxon>Bacillati</taxon>
        <taxon>Cyanobacteriota</taxon>
        <taxon>Cyanophyceae</taxon>
        <taxon>Acaryochloridales</taxon>
        <taxon>Acaryochloridaceae</taxon>
        <taxon>Acaryochloris</taxon>
        <taxon>Acaryochloris thomasi</taxon>
    </lineage>
</organism>
<protein>
    <recommendedName>
        <fullName evidence="1">Glycosyl transferase family 28 C-terminal domain-containing protein</fullName>
    </recommendedName>
</protein>
<comment type="caution">
    <text evidence="2">The sequence shown here is derived from an EMBL/GenBank/DDBJ whole genome shotgun (WGS) entry which is preliminary data.</text>
</comment>
<dbReference type="OrthoDB" id="9813876at2"/>
<dbReference type="Pfam" id="PF04101">
    <property type="entry name" value="Glyco_tran_28_C"/>
    <property type="match status" value="1"/>
</dbReference>
<proteinExistence type="predicted"/>
<feature type="domain" description="Glycosyl transferase family 28 C-terminal" evidence="1">
    <location>
        <begin position="238"/>
        <end position="278"/>
    </location>
</feature>
<dbReference type="EMBL" id="PQWO01000001">
    <property type="protein sequence ID" value="PZD75163.1"/>
    <property type="molecule type" value="Genomic_DNA"/>
</dbReference>
<evidence type="ECO:0000313" key="2">
    <source>
        <dbReference type="EMBL" id="PZD75163.1"/>
    </source>
</evidence>
<evidence type="ECO:0000259" key="1">
    <source>
        <dbReference type="Pfam" id="PF04101"/>
    </source>
</evidence>